<gene>
    <name evidence="1" type="ORF">QCA50_008235</name>
</gene>
<evidence type="ECO:0000313" key="1">
    <source>
        <dbReference type="EMBL" id="KAK7688697.1"/>
    </source>
</evidence>
<sequence>MMKSIWKSDPGTRVVACDLDNLVTLRLQHETDIREIIYSHGPMPDLVHTRVILAGFMIFPIIATRYIWWSIRDEDEVDYRIGPLLPPEHTPLLPDNVIFTRYCCHSDFDYPLLHRSKEHWAQFRRWKTHMIETVVSQSVFAGDVLLGTTNRFAQRNPLLQPYYPAILPPRPTMQTFENCHRPDPLRQFSLRLTQSSSFTVRILRELAESQDVTSSRPCRTYVCQLLSIDNHPLSDPTPVLCLKLYDDRFLQFRHFQKWHTAEDLVRNEIAVYQKLDFMQGSLLPYFYGAHLFTMPSGPALYGILMEYVDAPTVSKESVEALSEDEQLQLIQSTRHGVRILQYADISQHDWHEHQILVHRRKDTPNQAVVHCVFIDFALCTQSVTDCDPHQGDDLIESVYSIMGYDTLSHERIAPIYGRREVWDRFSTGPTDYEDIYYRRDEPIISFLGLNKD</sequence>
<evidence type="ECO:0000313" key="2">
    <source>
        <dbReference type="Proteomes" id="UP001385951"/>
    </source>
</evidence>
<name>A0AAW0GAU6_9APHY</name>
<proteinExistence type="predicted"/>
<accession>A0AAW0GAU6</accession>
<reference evidence="1 2" key="1">
    <citation type="submission" date="2022-09" db="EMBL/GenBank/DDBJ databases">
        <authorList>
            <person name="Palmer J.M."/>
        </authorList>
    </citation>
    <scope>NUCLEOTIDE SEQUENCE [LARGE SCALE GENOMIC DNA]</scope>
    <source>
        <strain evidence="1 2">DSM 7382</strain>
    </source>
</reference>
<dbReference type="Proteomes" id="UP001385951">
    <property type="component" value="Unassembled WGS sequence"/>
</dbReference>
<keyword evidence="2" id="KW-1185">Reference proteome</keyword>
<comment type="caution">
    <text evidence="1">The sequence shown here is derived from an EMBL/GenBank/DDBJ whole genome shotgun (WGS) entry which is preliminary data.</text>
</comment>
<protein>
    <submittedName>
        <fullName evidence="1">Uncharacterized protein</fullName>
    </submittedName>
</protein>
<organism evidence="1 2">
    <name type="scientific">Cerrena zonata</name>
    <dbReference type="NCBI Taxonomy" id="2478898"/>
    <lineage>
        <taxon>Eukaryota</taxon>
        <taxon>Fungi</taxon>
        <taxon>Dikarya</taxon>
        <taxon>Basidiomycota</taxon>
        <taxon>Agaricomycotina</taxon>
        <taxon>Agaricomycetes</taxon>
        <taxon>Polyporales</taxon>
        <taxon>Cerrenaceae</taxon>
        <taxon>Cerrena</taxon>
    </lineage>
</organism>
<dbReference type="EMBL" id="JASBNA010000010">
    <property type="protein sequence ID" value="KAK7688697.1"/>
    <property type="molecule type" value="Genomic_DNA"/>
</dbReference>
<dbReference type="AlphaFoldDB" id="A0AAW0GAU6"/>